<reference evidence="2" key="1">
    <citation type="submission" date="2021-01" db="EMBL/GenBank/DDBJ databases">
        <authorList>
            <consortium name="Genoscope - CEA"/>
            <person name="William W."/>
        </authorList>
    </citation>
    <scope>NUCLEOTIDE SEQUENCE</scope>
</reference>
<dbReference type="AlphaFoldDB" id="A0A816IZK9"/>
<accession>A0A816IZK9</accession>
<keyword evidence="1" id="KW-0812">Transmembrane</keyword>
<sequence>MERTDTLPRVSRGITAEGWASIGSVITVIVLIVIWRVIVYGCKKRREISPRIVPVADVEMN</sequence>
<dbReference type="EMBL" id="HG994373">
    <property type="protein sequence ID" value="CAF1728011.1"/>
    <property type="molecule type" value="Genomic_DNA"/>
</dbReference>
<organism evidence="2">
    <name type="scientific">Brassica napus</name>
    <name type="common">Rape</name>
    <dbReference type="NCBI Taxonomy" id="3708"/>
    <lineage>
        <taxon>Eukaryota</taxon>
        <taxon>Viridiplantae</taxon>
        <taxon>Streptophyta</taxon>
        <taxon>Embryophyta</taxon>
        <taxon>Tracheophyta</taxon>
        <taxon>Spermatophyta</taxon>
        <taxon>Magnoliopsida</taxon>
        <taxon>eudicotyledons</taxon>
        <taxon>Gunneridae</taxon>
        <taxon>Pentapetalae</taxon>
        <taxon>rosids</taxon>
        <taxon>malvids</taxon>
        <taxon>Brassicales</taxon>
        <taxon>Brassicaceae</taxon>
        <taxon>Brassiceae</taxon>
        <taxon>Brassica</taxon>
    </lineage>
</organism>
<dbReference type="Proteomes" id="UP001295469">
    <property type="component" value="Chromosome C09"/>
</dbReference>
<gene>
    <name evidence="2" type="ORF">DARMORV10_C09P24000.1</name>
</gene>
<name>A0A816IZK9_BRANA</name>
<keyword evidence="1" id="KW-1133">Transmembrane helix</keyword>
<evidence type="ECO:0000313" key="2">
    <source>
        <dbReference type="EMBL" id="CAF1728011.1"/>
    </source>
</evidence>
<feature type="transmembrane region" description="Helical" evidence="1">
    <location>
        <begin position="20"/>
        <end position="42"/>
    </location>
</feature>
<evidence type="ECO:0000256" key="1">
    <source>
        <dbReference type="SAM" id="Phobius"/>
    </source>
</evidence>
<keyword evidence="1" id="KW-0472">Membrane</keyword>
<protein>
    <submittedName>
        <fullName evidence="2">(rape) hypothetical protein</fullName>
    </submittedName>
</protein>
<proteinExistence type="predicted"/>
<dbReference type="SMR" id="A0A816IZK9"/>